<feature type="domain" description="Methyl-accepting transducer" evidence="3">
    <location>
        <begin position="97"/>
        <end position="308"/>
    </location>
</feature>
<dbReference type="SMART" id="SM00283">
    <property type="entry name" value="MA"/>
    <property type="match status" value="1"/>
</dbReference>
<accession>A0A644Y328</accession>
<dbReference type="GO" id="GO:0007165">
    <property type="term" value="P:signal transduction"/>
    <property type="evidence" value="ECO:0007669"/>
    <property type="project" value="UniProtKB-KW"/>
</dbReference>
<dbReference type="PANTHER" id="PTHR32089">
    <property type="entry name" value="METHYL-ACCEPTING CHEMOTAXIS PROTEIN MCPB"/>
    <property type="match status" value="1"/>
</dbReference>
<sequence length="461" mass="52699">MIKFRRKVKAQVQSQHEESSSIDKSILINAIDNLLNDKATYINEKEVGSKEVSDKWNKLVDKLKTERTNNLLNINSILTEMTKMTSLRDTIKSTKIQTEHLHNLLNNSKELSSSSEIMANISQNVAANARDISLSTEAGVEKIEKSMEFMINYFEETKKINDEMNEVKKKTESINQVIEILKGIANQTNLLALNAAIEAARAGEEGKGFAIVADEVRKLAENTKISLEQVKDDVIHLNKAIDNSSNQIKSSINQLDTGKNIINEALNEIHEISDSIHKIDETISQVTANVEEQTAVTEDLTDGVEQISKEADFIESKSKSLGEYVNDTSKHVHDFRGNYLNNRDFVDERAIIEVFKTDHLVWKWRIYNMFLGYEELDAKRLADYKDCRLGKWYYGIGCEKFKDVKEFKDMEECHIKLHETGRDAVNASNEGDMEKADMYLEKMDIYSEQLFKSLDILKTFM</sequence>
<dbReference type="InterPro" id="IPR004089">
    <property type="entry name" value="MCPsignal_dom"/>
</dbReference>
<name>A0A644Y328_9ZZZZ</name>
<dbReference type="SUPFAM" id="SSF58104">
    <property type="entry name" value="Methyl-accepting chemotaxis protein (MCP) signaling domain"/>
    <property type="match status" value="1"/>
</dbReference>
<evidence type="ECO:0000259" key="3">
    <source>
        <dbReference type="PROSITE" id="PS50111"/>
    </source>
</evidence>
<evidence type="ECO:0000256" key="2">
    <source>
        <dbReference type="SAM" id="Coils"/>
    </source>
</evidence>
<dbReference type="Pfam" id="PF00015">
    <property type="entry name" value="MCPsignal"/>
    <property type="match status" value="1"/>
</dbReference>
<dbReference type="Gene3D" id="1.10.287.950">
    <property type="entry name" value="Methyl-accepting chemotaxis protein"/>
    <property type="match status" value="1"/>
</dbReference>
<dbReference type="PROSITE" id="PS50111">
    <property type="entry name" value="CHEMOTAXIS_TRANSDUC_2"/>
    <property type="match status" value="1"/>
</dbReference>
<dbReference type="InterPro" id="IPR025991">
    <property type="entry name" value="Chemoreceptor_zinc-bind_dom"/>
</dbReference>
<evidence type="ECO:0000313" key="4">
    <source>
        <dbReference type="EMBL" id="MPM22945.1"/>
    </source>
</evidence>
<reference evidence="4" key="1">
    <citation type="submission" date="2019-08" db="EMBL/GenBank/DDBJ databases">
        <authorList>
            <person name="Kucharzyk K."/>
            <person name="Murdoch R.W."/>
            <person name="Higgins S."/>
            <person name="Loffler F."/>
        </authorList>
    </citation>
    <scope>NUCLEOTIDE SEQUENCE</scope>
</reference>
<dbReference type="Pfam" id="PF13682">
    <property type="entry name" value="CZB"/>
    <property type="match status" value="1"/>
</dbReference>
<dbReference type="AlphaFoldDB" id="A0A644Y328"/>
<keyword evidence="1" id="KW-0807">Transducer</keyword>
<comment type="caution">
    <text evidence="4">The sequence shown here is derived from an EMBL/GenBank/DDBJ whole genome shotgun (WGS) entry which is preliminary data.</text>
</comment>
<dbReference type="PANTHER" id="PTHR32089:SF112">
    <property type="entry name" value="LYSOZYME-LIKE PROTEIN-RELATED"/>
    <property type="match status" value="1"/>
</dbReference>
<dbReference type="EMBL" id="VSSQ01003922">
    <property type="protein sequence ID" value="MPM22945.1"/>
    <property type="molecule type" value="Genomic_DNA"/>
</dbReference>
<protein>
    <recommendedName>
        <fullName evidence="3">Methyl-accepting transducer domain-containing protein</fullName>
    </recommendedName>
</protein>
<keyword evidence="2" id="KW-0175">Coiled coil</keyword>
<dbReference type="Gene3D" id="1.20.120.30">
    <property type="entry name" value="Aspartate receptor, ligand-binding domain"/>
    <property type="match status" value="1"/>
</dbReference>
<dbReference type="GO" id="GO:0016020">
    <property type="term" value="C:membrane"/>
    <property type="evidence" value="ECO:0007669"/>
    <property type="project" value="InterPro"/>
</dbReference>
<evidence type="ECO:0000256" key="1">
    <source>
        <dbReference type="ARBA" id="ARBA00023224"/>
    </source>
</evidence>
<proteinExistence type="predicted"/>
<organism evidence="4">
    <name type="scientific">bioreactor metagenome</name>
    <dbReference type="NCBI Taxonomy" id="1076179"/>
    <lineage>
        <taxon>unclassified sequences</taxon>
        <taxon>metagenomes</taxon>
        <taxon>ecological metagenomes</taxon>
    </lineage>
</organism>
<feature type="coiled-coil region" evidence="2">
    <location>
        <begin position="213"/>
        <end position="247"/>
    </location>
</feature>
<gene>
    <name evidence="4" type="ORF">SDC9_69405</name>
</gene>